<dbReference type="InterPro" id="IPR035979">
    <property type="entry name" value="RBD_domain_sf"/>
</dbReference>
<dbReference type="InterPro" id="IPR036875">
    <property type="entry name" value="Znf_CCHC_sf"/>
</dbReference>
<accession>A0A8W8NE89</accession>
<feature type="compositionally biased region" description="Basic residues" evidence="3">
    <location>
        <begin position="188"/>
        <end position="215"/>
    </location>
</feature>
<dbReference type="InterPro" id="IPR001878">
    <property type="entry name" value="Znf_CCHC"/>
</dbReference>
<feature type="region of interest" description="Disordered" evidence="3">
    <location>
        <begin position="36"/>
        <end position="62"/>
    </location>
</feature>
<organism evidence="6 7">
    <name type="scientific">Magallana gigas</name>
    <name type="common">Pacific oyster</name>
    <name type="synonym">Crassostrea gigas</name>
    <dbReference type="NCBI Taxonomy" id="29159"/>
    <lineage>
        <taxon>Eukaryota</taxon>
        <taxon>Metazoa</taxon>
        <taxon>Spiralia</taxon>
        <taxon>Lophotrochozoa</taxon>
        <taxon>Mollusca</taxon>
        <taxon>Bivalvia</taxon>
        <taxon>Autobranchia</taxon>
        <taxon>Pteriomorphia</taxon>
        <taxon>Ostreida</taxon>
        <taxon>Ostreoidea</taxon>
        <taxon>Ostreidae</taxon>
        <taxon>Magallana</taxon>
    </lineage>
</organism>
<name>A0A8W8NE89_MAGGI</name>
<dbReference type="SMART" id="SM00343">
    <property type="entry name" value="ZnF_C2HC"/>
    <property type="match status" value="1"/>
</dbReference>
<dbReference type="Gene3D" id="3.30.70.330">
    <property type="match status" value="1"/>
</dbReference>
<protein>
    <recommendedName>
        <fullName evidence="8">Splicing factor, arginine/serine-rich 7</fullName>
    </recommendedName>
</protein>
<dbReference type="InterPro" id="IPR000504">
    <property type="entry name" value="RRM_dom"/>
</dbReference>
<reference evidence="6" key="1">
    <citation type="submission" date="2022-08" db="UniProtKB">
        <authorList>
            <consortium name="EnsemblMetazoa"/>
        </authorList>
    </citation>
    <scope>IDENTIFICATION</scope>
    <source>
        <strain evidence="6">05x7-T-G4-1.051#20</strain>
    </source>
</reference>
<feature type="compositionally biased region" description="Basic and acidic residues" evidence="3">
    <location>
        <begin position="257"/>
        <end position="268"/>
    </location>
</feature>
<dbReference type="Pfam" id="PF00098">
    <property type="entry name" value="zf-CCHC"/>
    <property type="match status" value="1"/>
</dbReference>
<dbReference type="Proteomes" id="UP000005408">
    <property type="component" value="Unassembled WGS sequence"/>
</dbReference>
<dbReference type="SUPFAM" id="SSF57756">
    <property type="entry name" value="Retrovirus zinc finger-like domains"/>
    <property type="match status" value="1"/>
</dbReference>
<dbReference type="PROSITE" id="PS50102">
    <property type="entry name" value="RRM"/>
    <property type="match status" value="1"/>
</dbReference>
<feature type="domain" description="CCHC-type" evidence="5">
    <location>
        <begin position="152"/>
        <end position="168"/>
    </location>
</feature>
<keyword evidence="1" id="KW-0479">Metal-binding</keyword>
<dbReference type="PANTHER" id="PTHR48038:SF1">
    <property type="entry name" value="RIBONUCLEOPROTEIN RB97D"/>
    <property type="match status" value="1"/>
</dbReference>
<evidence type="ECO:0008006" key="8">
    <source>
        <dbReference type="Google" id="ProtNLM"/>
    </source>
</evidence>
<dbReference type="PANTHER" id="PTHR48038">
    <property type="entry name" value="RIBONUCLEOPROTEIN RB97D"/>
    <property type="match status" value="1"/>
</dbReference>
<sequence>MFIFSKLSALLWNRKILNIVQPFLCTYETKMGRSRSRSRSRSYERRRSRSASYDSRSPSPEEGYRVHVADLGIDPSKRDLERAFEKFGPLIEVWVARNPPCFAFIVYKYREDAEKALREMDGKPLSGGRIRCSLARPRTRGRRRRGFDPNLRCYTCGEKGHFSRDCAEIWRQRRRNRSRYVEAETERKRRRTRTRSRSRSRSRSRRSRSRSRSRRDRSGSRSRSSRKDRDKKSRSRSPKRDKRKDSSSKSPRRSRDKSKDRSNRESSDKGSPPQGDQEQILDEIRPSYSRSRSRSAPRSERSHRSERSPRSERSARSGTRSPRADREDNEED</sequence>
<feature type="compositionally biased region" description="Low complexity" evidence="3">
    <location>
        <begin position="286"/>
        <end position="296"/>
    </location>
</feature>
<proteinExistence type="predicted"/>
<feature type="region of interest" description="Disordered" evidence="3">
    <location>
        <begin position="177"/>
        <end position="332"/>
    </location>
</feature>
<evidence type="ECO:0000313" key="6">
    <source>
        <dbReference type="EnsemblMetazoa" id="G5802.15:cds"/>
    </source>
</evidence>
<dbReference type="GO" id="GO:0008270">
    <property type="term" value="F:zinc ion binding"/>
    <property type="evidence" value="ECO:0007669"/>
    <property type="project" value="UniProtKB-KW"/>
</dbReference>
<dbReference type="InterPro" id="IPR012677">
    <property type="entry name" value="Nucleotide-bd_a/b_plait_sf"/>
</dbReference>
<feature type="compositionally biased region" description="Basic and acidic residues" evidence="3">
    <location>
        <begin position="297"/>
        <end position="315"/>
    </location>
</feature>
<keyword evidence="1" id="KW-0862">Zinc</keyword>
<keyword evidence="1" id="KW-0863">Zinc-finger</keyword>
<dbReference type="GO" id="GO:0003723">
    <property type="term" value="F:RNA binding"/>
    <property type="evidence" value="ECO:0007669"/>
    <property type="project" value="UniProtKB-UniRule"/>
</dbReference>
<feature type="domain" description="RRM" evidence="4">
    <location>
        <begin position="64"/>
        <end position="137"/>
    </location>
</feature>
<feature type="compositionally biased region" description="Basic residues" evidence="3">
    <location>
        <begin position="36"/>
        <end position="49"/>
    </location>
</feature>
<evidence type="ECO:0000259" key="4">
    <source>
        <dbReference type="PROSITE" id="PS50102"/>
    </source>
</evidence>
<dbReference type="PROSITE" id="PS50158">
    <property type="entry name" value="ZF_CCHC"/>
    <property type="match status" value="1"/>
</dbReference>
<dbReference type="SMART" id="SM00360">
    <property type="entry name" value="RRM"/>
    <property type="match status" value="1"/>
</dbReference>
<evidence type="ECO:0000256" key="1">
    <source>
        <dbReference type="PROSITE-ProRule" id="PRU00047"/>
    </source>
</evidence>
<evidence type="ECO:0000256" key="2">
    <source>
        <dbReference type="PROSITE-ProRule" id="PRU00176"/>
    </source>
</evidence>
<keyword evidence="2" id="KW-0694">RNA-binding</keyword>
<dbReference type="Pfam" id="PF00076">
    <property type="entry name" value="RRM_1"/>
    <property type="match status" value="1"/>
</dbReference>
<dbReference type="AlphaFoldDB" id="A0A8W8NE89"/>
<evidence type="ECO:0000256" key="3">
    <source>
        <dbReference type="SAM" id="MobiDB-lite"/>
    </source>
</evidence>
<evidence type="ECO:0000259" key="5">
    <source>
        <dbReference type="PROSITE" id="PS50158"/>
    </source>
</evidence>
<feature type="compositionally biased region" description="Basic residues" evidence="3">
    <location>
        <begin position="232"/>
        <end position="242"/>
    </location>
</feature>
<dbReference type="EnsemblMetazoa" id="G5802.15">
    <property type="protein sequence ID" value="G5802.15:cds"/>
    <property type="gene ID" value="G5802"/>
</dbReference>
<keyword evidence="7" id="KW-1185">Reference proteome</keyword>
<dbReference type="Gene3D" id="4.10.60.10">
    <property type="entry name" value="Zinc finger, CCHC-type"/>
    <property type="match status" value="1"/>
</dbReference>
<dbReference type="SUPFAM" id="SSF54928">
    <property type="entry name" value="RNA-binding domain, RBD"/>
    <property type="match status" value="1"/>
</dbReference>
<evidence type="ECO:0000313" key="7">
    <source>
        <dbReference type="Proteomes" id="UP000005408"/>
    </source>
</evidence>